<proteinExistence type="predicted"/>
<dbReference type="KEGG" id="cagg:HYG79_17015"/>
<name>A0A7H9AU19_9FLAO</name>
<sequence>MKAIQLLILAFLCFNQIEAQVLNGNKQDIQTILKNTENFSKYVMASDYRKIASSYTQDAKIFPNNTKILEGEDIIKYWTLPEGLSTSYHKITQSEITIIKDTAYDYGYYEGKTKHKDGHISSWKGKYVIVWKKINGDWKMYLDIWNNINK</sequence>
<dbReference type="InterPro" id="IPR027843">
    <property type="entry name" value="DUF4440"/>
</dbReference>
<dbReference type="Gene3D" id="3.10.450.50">
    <property type="match status" value="1"/>
</dbReference>
<keyword evidence="1" id="KW-0732">Signal</keyword>
<dbReference type="AlphaFoldDB" id="A0A7H9AU19"/>
<reference evidence="3 4" key="1">
    <citation type="journal article" date="2006" name="Int. J. Syst. Evol. Microbiol.">
        <title>Costertonia aggregata gen. nov., sp. nov., a mesophilic marine bacterium of the family Flavobacteriaceae, isolated from a mature biofilm.</title>
        <authorList>
            <person name="Kwon K.K."/>
            <person name="Lee Y.K."/>
            <person name="Lee H.K."/>
        </authorList>
    </citation>
    <scope>NUCLEOTIDE SEQUENCE [LARGE SCALE GENOMIC DNA]</scope>
    <source>
        <strain evidence="3 4">KCCM 42265</strain>
    </source>
</reference>
<dbReference type="RefSeq" id="WP_179243261.1">
    <property type="nucleotide sequence ID" value="NZ_CP058595.1"/>
</dbReference>
<feature type="chain" id="PRO_5028927267" evidence="1">
    <location>
        <begin position="20"/>
        <end position="150"/>
    </location>
</feature>
<dbReference type="Pfam" id="PF14534">
    <property type="entry name" value="DUF4440"/>
    <property type="match status" value="1"/>
</dbReference>
<dbReference type="InterPro" id="IPR032710">
    <property type="entry name" value="NTF2-like_dom_sf"/>
</dbReference>
<feature type="signal peptide" evidence="1">
    <location>
        <begin position="1"/>
        <end position="19"/>
    </location>
</feature>
<feature type="domain" description="DUF4440" evidence="2">
    <location>
        <begin position="32"/>
        <end position="140"/>
    </location>
</feature>
<gene>
    <name evidence="3" type="ORF">HYG79_17015</name>
</gene>
<evidence type="ECO:0000313" key="4">
    <source>
        <dbReference type="Proteomes" id="UP000509302"/>
    </source>
</evidence>
<dbReference type="EMBL" id="CP058595">
    <property type="protein sequence ID" value="QLG46983.1"/>
    <property type="molecule type" value="Genomic_DNA"/>
</dbReference>
<evidence type="ECO:0000313" key="3">
    <source>
        <dbReference type="EMBL" id="QLG46983.1"/>
    </source>
</evidence>
<organism evidence="3 4">
    <name type="scientific">Costertonia aggregata</name>
    <dbReference type="NCBI Taxonomy" id="343403"/>
    <lineage>
        <taxon>Bacteria</taxon>
        <taxon>Pseudomonadati</taxon>
        <taxon>Bacteroidota</taxon>
        <taxon>Flavobacteriia</taxon>
        <taxon>Flavobacteriales</taxon>
        <taxon>Flavobacteriaceae</taxon>
        <taxon>Costertonia</taxon>
    </lineage>
</organism>
<accession>A0A7H9AU19</accession>
<dbReference type="Proteomes" id="UP000509302">
    <property type="component" value="Chromosome"/>
</dbReference>
<evidence type="ECO:0000259" key="2">
    <source>
        <dbReference type="Pfam" id="PF14534"/>
    </source>
</evidence>
<keyword evidence="4" id="KW-1185">Reference proteome</keyword>
<dbReference type="SUPFAM" id="SSF54427">
    <property type="entry name" value="NTF2-like"/>
    <property type="match status" value="1"/>
</dbReference>
<protein>
    <submittedName>
        <fullName evidence="3">Nuclear transport factor 2 family protein</fullName>
    </submittedName>
</protein>
<evidence type="ECO:0000256" key="1">
    <source>
        <dbReference type="SAM" id="SignalP"/>
    </source>
</evidence>